<dbReference type="Proteomes" id="UP000683360">
    <property type="component" value="Unassembled WGS sequence"/>
</dbReference>
<keyword evidence="2" id="KW-1133">Transmembrane helix</keyword>
<gene>
    <name evidence="3" type="ORF">MEDL_65502</name>
</gene>
<name>A0A8S3VK43_MYTED</name>
<keyword evidence="4" id="KW-1185">Reference proteome</keyword>
<evidence type="ECO:0000313" key="3">
    <source>
        <dbReference type="EMBL" id="CAG2254004.1"/>
    </source>
</evidence>
<dbReference type="EMBL" id="CAJPWZ010003202">
    <property type="protein sequence ID" value="CAG2254004.1"/>
    <property type="molecule type" value="Genomic_DNA"/>
</dbReference>
<keyword evidence="2" id="KW-0812">Transmembrane</keyword>
<feature type="transmembrane region" description="Helical" evidence="2">
    <location>
        <begin position="109"/>
        <end position="128"/>
    </location>
</feature>
<evidence type="ECO:0000313" key="4">
    <source>
        <dbReference type="Proteomes" id="UP000683360"/>
    </source>
</evidence>
<evidence type="ECO:0000256" key="1">
    <source>
        <dbReference type="SAM" id="MobiDB-lite"/>
    </source>
</evidence>
<organism evidence="3 4">
    <name type="scientific">Mytilus edulis</name>
    <name type="common">Blue mussel</name>
    <dbReference type="NCBI Taxonomy" id="6550"/>
    <lineage>
        <taxon>Eukaryota</taxon>
        <taxon>Metazoa</taxon>
        <taxon>Spiralia</taxon>
        <taxon>Lophotrochozoa</taxon>
        <taxon>Mollusca</taxon>
        <taxon>Bivalvia</taxon>
        <taxon>Autobranchia</taxon>
        <taxon>Pteriomorphia</taxon>
        <taxon>Mytilida</taxon>
        <taxon>Mytiloidea</taxon>
        <taxon>Mytilidae</taxon>
        <taxon>Mytilinae</taxon>
        <taxon>Mytilus</taxon>
    </lineage>
</organism>
<keyword evidence="2" id="KW-0472">Membrane</keyword>
<protein>
    <submittedName>
        <fullName evidence="3">Uncharacterized protein</fullName>
    </submittedName>
</protein>
<comment type="caution">
    <text evidence="3">The sequence shown here is derived from an EMBL/GenBank/DDBJ whole genome shotgun (WGS) entry which is preliminary data.</text>
</comment>
<sequence>MQRYVYVKVKRPGQQAEVCYVKVVVFIYALSVPFPLGKETRTASRGKERPGQEAEVKRLRTASRGMFYVKVVDSKQRYVYIYALSAPFPIGKETRTASRGKETRTASRGYIYVKVIVYIYALSVPFPLGKETRTAKAEVKRPGQQAQVKRPGQQAEVLLEVYYVCPKVKFVLICIFMASVPFPLGKETRTASRGAVYVKKVVMYIYALCPISFRVKRPGQQAEVKRPGQQAEVKRPGQQAEVYYVKVVVYIYALSVSFPLGKETRTASRGKRDQDSKQRYVMLKVVVYIYALSAPFPLGKETSTASRGKRPGQQAEVKRPGQQAEVKRDQDNSTGKETRTASRGKDCVPFPLGKETKDMQKYVYVKVKRPGQQAEVEDQDSKHEVKETRQQAEVCYFVVYALSVPLVKRPGQQAEVKRPGQQAEVPGQQAEVKRPGQQADVKYVMLFPLGKETRTASRVVMYLCLSVPFPLGKETRTASRGKETRTASRGGCYVKVVVYIYALSVQFPLGKETRTASRGKERPGQQAEVCYVIVLPSVPFPLGKETRTHGEVKRPGQQAEVCYVKVIVYIYALSVPFPLGKETRTASRGYFLFNERTSFRDPDLIELTVSFTEFLQIYRAVEGLQD</sequence>
<proteinExistence type="predicted"/>
<feature type="region of interest" description="Disordered" evidence="1">
    <location>
        <begin position="300"/>
        <end position="353"/>
    </location>
</feature>
<dbReference type="AlphaFoldDB" id="A0A8S3VK43"/>
<accession>A0A8S3VK43</accession>
<reference evidence="3" key="1">
    <citation type="submission" date="2021-03" db="EMBL/GenBank/DDBJ databases">
        <authorList>
            <person name="Bekaert M."/>
        </authorList>
    </citation>
    <scope>NUCLEOTIDE SEQUENCE</scope>
</reference>
<evidence type="ECO:0000256" key="2">
    <source>
        <dbReference type="SAM" id="Phobius"/>
    </source>
</evidence>
<feature type="compositionally biased region" description="Basic and acidic residues" evidence="1">
    <location>
        <begin position="325"/>
        <end position="346"/>
    </location>
</feature>